<evidence type="ECO:0000313" key="2">
    <source>
        <dbReference type="EMBL" id="KKM92297.1"/>
    </source>
</evidence>
<feature type="coiled-coil region" evidence="1">
    <location>
        <begin position="116"/>
        <end position="143"/>
    </location>
</feature>
<dbReference type="EMBL" id="LAZR01006412">
    <property type="protein sequence ID" value="KKM92297.1"/>
    <property type="molecule type" value="Genomic_DNA"/>
</dbReference>
<evidence type="ECO:0008006" key="3">
    <source>
        <dbReference type="Google" id="ProtNLM"/>
    </source>
</evidence>
<comment type="caution">
    <text evidence="2">The sequence shown here is derived from an EMBL/GenBank/DDBJ whole genome shotgun (WGS) entry which is preliminary data.</text>
</comment>
<protein>
    <recommendedName>
        <fullName evidence="3">SprT-like domain-containing protein</fullName>
    </recommendedName>
</protein>
<dbReference type="AlphaFoldDB" id="A0A0F9PG71"/>
<organism evidence="2">
    <name type="scientific">marine sediment metagenome</name>
    <dbReference type="NCBI Taxonomy" id="412755"/>
    <lineage>
        <taxon>unclassified sequences</taxon>
        <taxon>metagenomes</taxon>
        <taxon>ecological metagenomes</taxon>
    </lineage>
</organism>
<evidence type="ECO:0000256" key="1">
    <source>
        <dbReference type="SAM" id="Coils"/>
    </source>
</evidence>
<keyword evidence="1" id="KW-0175">Coiled coil</keyword>
<reference evidence="2" key="1">
    <citation type="journal article" date="2015" name="Nature">
        <title>Complex archaea that bridge the gap between prokaryotes and eukaryotes.</title>
        <authorList>
            <person name="Spang A."/>
            <person name="Saw J.H."/>
            <person name="Jorgensen S.L."/>
            <person name="Zaremba-Niedzwiedzka K."/>
            <person name="Martijn J."/>
            <person name="Lind A.E."/>
            <person name="van Eijk R."/>
            <person name="Schleper C."/>
            <person name="Guy L."/>
            <person name="Ettema T.J."/>
        </authorList>
    </citation>
    <scope>NUCLEOTIDE SEQUENCE</scope>
</reference>
<sequence>MSNEFQVFIRNVLDNESLNDWQFQWEDLNEGYCCMEQKIIFIGEESRKKVTYFKFLILHEISHALIDDNHYSKKFNEKTIELCKKYCTRRERIKMRKYIKFYNYFIYSRKGRKEKQRGLKIMNEKIKKKIENLKEKEQLELKKTIKHKCVFCGKKFKAMYYQTIKCKYCGKINRTKGLSSSSVGRKLIKNKKKLEKRLEKTRIKNHE</sequence>
<proteinExistence type="predicted"/>
<accession>A0A0F9PG71</accession>
<name>A0A0F9PG71_9ZZZZ</name>
<gene>
    <name evidence="2" type="ORF">LCGC14_1219850</name>
</gene>